<accession>A0A1X7TSE4</accession>
<dbReference type="InParanoid" id="A0A1X7TSE4"/>
<organism evidence="1">
    <name type="scientific">Amphimedon queenslandica</name>
    <name type="common">Sponge</name>
    <dbReference type="NCBI Taxonomy" id="400682"/>
    <lineage>
        <taxon>Eukaryota</taxon>
        <taxon>Metazoa</taxon>
        <taxon>Porifera</taxon>
        <taxon>Demospongiae</taxon>
        <taxon>Heteroscleromorpha</taxon>
        <taxon>Haplosclerida</taxon>
        <taxon>Niphatidae</taxon>
        <taxon>Amphimedon</taxon>
    </lineage>
</organism>
<proteinExistence type="predicted"/>
<sequence length="57" mass="6201">CNCCLPVGGIMKICLNKERERKRRGSKAIRDRAAGSLDVFSPDVVLPDLLSTAALNE</sequence>
<reference evidence="1" key="1">
    <citation type="submission" date="2017-05" db="UniProtKB">
        <authorList>
            <consortium name="EnsemblMetazoa"/>
        </authorList>
    </citation>
    <scope>IDENTIFICATION</scope>
</reference>
<name>A0A1X7TSE4_AMPQE</name>
<evidence type="ECO:0000313" key="1">
    <source>
        <dbReference type="EnsemblMetazoa" id="Aqu2.1.17775_001"/>
    </source>
</evidence>
<dbReference type="EnsemblMetazoa" id="Aqu2.1.17775_001">
    <property type="protein sequence ID" value="Aqu2.1.17775_001"/>
    <property type="gene ID" value="Aqu2.1.17775"/>
</dbReference>
<dbReference type="AlphaFoldDB" id="A0A1X7TSE4"/>
<protein>
    <submittedName>
        <fullName evidence="1">Uncharacterized protein</fullName>
    </submittedName>
</protein>